<keyword evidence="5" id="KW-1185">Reference proteome</keyword>
<keyword evidence="2" id="KW-0106">Calcium</keyword>
<sequence length="119" mass="13933">MGMGRRMHYQGPDEMRYESEATSWVRLFRAFDLDHDGFIPTTDLKRSVREAAFSFGLDSEEVNAMTRNIDANGDRLIDFAEFCTLMSRVKRQRLLHLMFRAAQFVVPRSKARNHSRICK</sequence>
<dbReference type="AlphaFoldDB" id="A0AAD5QFC0"/>
<feature type="domain" description="EF-hand" evidence="3">
    <location>
        <begin position="57"/>
        <end position="92"/>
    </location>
</feature>
<organism evidence="4 5">
    <name type="scientific">Parelaphostrongylus tenuis</name>
    <name type="common">Meningeal worm</name>
    <dbReference type="NCBI Taxonomy" id="148309"/>
    <lineage>
        <taxon>Eukaryota</taxon>
        <taxon>Metazoa</taxon>
        <taxon>Ecdysozoa</taxon>
        <taxon>Nematoda</taxon>
        <taxon>Chromadorea</taxon>
        <taxon>Rhabditida</taxon>
        <taxon>Rhabditina</taxon>
        <taxon>Rhabditomorpha</taxon>
        <taxon>Strongyloidea</taxon>
        <taxon>Metastrongylidae</taxon>
        <taxon>Parelaphostrongylus</taxon>
    </lineage>
</organism>
<dbReference type="PROSITE" id="PS00018">
    <property type="entry name" value="EF_HAND_1"/>
    <property type="match status" value="1"/>
</dbReference>
<dbReference type="InterPro" id="IPR011992">
    <property type="entry name" value="EF-hand-dom_pair"/>
</dbReference>
<dbReference type="PANTHER" id="PTHR45840">
    <property type="entry name" value="RHOMBOID-RELATED PROTEIN"/>
    <property type="match status" value="1"/>
</dbReference>
<evidence type="ECO:0000256" key="1">
    <source>
        <dbReference type="ARBA" id="ARBA00009045"/>
    </source>
</evidence>
<dbReference type="GO" id="GO:0004252">
    <property type="term" value="F:serine-type endopeptidase activity"/>
    <property type="evidence" value="ECO:0007669"/>
    <property type="project" value="TreeGrafter"/>
</dbReference>
<dbReference type="InterPro" id="IPR002048">
    <property type="entry name" value="EF_hand_dom"/>
</dbReference>
<dbReference type="EMBL" id="JAHQIW010000625">
    <property type="protein sequence ID" value="KAJ1349212.1"/>
    <property type="molecule type" value="Genomic_DNA"/>
</dbReference>
<dbReference type="GO" id="GO:0005509">
    <property type="term" value="F:calcium ion binding"/>
    <property type="evidence" value="ECO:0007669"/>
    <property type="project" value="InterPro"/>
</dbReference>
<dbReference type="Proteomes" id="UP001196413">
    <property type="component" value="Unassembled WGS sequence"/>
</dbReference>
<protein>
    <recommendedName>
        <fullName evidence="3">EF-hand domain-containing protein</fullName>
    </recommendedName>
</protein>
<name>A0AAD5QFC0_PARTN</name>
<dbReference type="CDD" id="cd00051">
    <property type="entry name" value="EFh"/>
    <property type="match status" value="1"/>
</dbReference>
<dbReference type="SMART" id="SM00054">
    <property type="entry name" value="EFh"/>
    <property type="match status" value="2"/>
</dbReference>
<dbReference type="PANTHER" id="PTHR45840:SF9">
    <property type="entry name" value="INACTIVE RHOMBOID-RELATED PROTEIN 2"/>
    <property type="match status" value="1"/>
</dbReference>
<feature type="non-terminal residue" evidence="4">
    <location>
        <position position="1"/>
    </location>
</feature>
<feature type="domain" description="EF-hand" evidence="3">
    <location>
        <begin position="19"/>
        <end position="54"/>
    </location>
</feature>
<evidence type="ECO:0000313" key="4">
    <source>
        <dbReference type="EMBL" id="KAJ1349212.1"/>
    </source>
</evidence>
<dbReference type="SUPFAM" id="SSF47473">
    <property type="entry name" value="EF-hand"/>
    <property type="match status" value="1"/>
</dbReference>
<dbReference type="InterPro" id="IPR018247">
    <property type="entry name" value="EF_Hand_1_Ca_BS"/>
</dbReference>
<reference evidence="4" key="1">
    <citation type="submission" date="2021-06" db="EMBL/GenBank/DDBJ databases">
        <title>Parelaphostrongylus tenuis whole genome reference sequence.</title>
        <authorList>
            <person name="Garwood T.J."/>
            <person name="Larsen P.A."/>
            <person name="Fountain-Jones N.M."/>
            <person name="Garbe J.R."/>
            <person name="Macchietto M.G."/>
            <person name="Kania S.A."/>
            <person name="Gerhold R.W."/>
            <person name="Richards J.E."/>
            <person name="Wolf T.M."/>
        </authorList>
    </citation>
    <scope>NUCLEOTIDE SEQUENCE</scope>
    <source>
        <strain evidence="4">MNPRO001-30</strain>
        <tissue evidence="4">Meninges</tissue>
    </source>
</reference>
<dbReference type="PROSITE" id="PS50222">
    <property type="entry name" value="EF_HAND_2"/>
    <property type="match status" value="2"/>
</dbReference>
<dbReference type="Gene3D" id="1.10.238.10">
    <property type="entry name" value="EF-hand"/>
    <property type="match status" value="1"/>
</dbReference>
<comment type="caution">
    <text evidence="4">The sequence shown here is derived from an EMBL/GenBank/DDBJ whole genome shotgun (WGS) entry which is preliminary data.</text>
</comment>
<comment type="similarity">
    <text evidence="1">Belongs to the peptidase S54 family.</text>
</comment>
<accession>A0AAD5QFC0</accession>
<evidence type="ECO:0000313" key="5">
    <source>
        <dbReference type="Proteomes" id="UP001196413"/>
    </source>
</evidence>
<dbReference type="Pfam" id="PF13499">
    <property type="entry name" value="EF-hand_7"/>
    <property type="match status" value="1"/>
</dbReference>
<evidence type="ECO:0000259" key="3">
    <source>
        <dbReference type="PROSITE" id="PS50222"/>
    </source>
</evidence>
<dbReference type="InterPro" id="IPR051739">
    <property type="entry name" value="Rhomboid_IM_Serine_Proteases"/>
</dbReference>
<gene>
    <name evidence="4" type="ORF">KIN20_004683</name>
</gene>
<proteinExistence type="inferred from homology"/>
<evidence type="ECO:0000256" key="2">
    <source>
        <dbReference type="ARBA" id="ARBA00022837"/>
    </source>
</evidence>